<dbReference type="InterPro" id="IPR016181">
    <property type="entry name" value="Acyl_CoA_acyltransferase"/>
</dbReference>
<dbReference type="AlphaFoldDB" id="A0AAP3GXT3"/>
<evidence type="ECO:0000256" key="1">
    <source>
        <dbReference type="ARBA" id="ARBA00022679"/>
    </source>
</evidence>
<gene>
    <name evidence="4" type="ORF">L2422_07705</name>
</gene>
<comment type="caution">
    <text evidence="4">The sequence shown here is derived from an EMBL/GenBank/DDBJ whole genome shotgun (WGS) entry which is preliminary data.</text>
</comment>
<dbReference type="EMBL" id="JAKHLF010000016">
    <property type="protein sequence ID" value="MCZ3845372.1"/>
    <property type="molecule type" value="Genomic_DNA"/>
</dbReference>
<keyword evidence="1" id="KW-0808">Transferase</keyword>
<dbReference type="InterPro" id="IPR051556">
    <property type="entry name" value="N-term/lysine_N-AcTrnsfr"/>
</dbReference>
<evidence type="ECO:0000313" key="4">
    <source>
        <dbReference type="EMBL" id="MCZ3845372.1"/>
    </source>
</evidence>
<dbReference type="Gene3D" id="3.40.630.30">
    <property type="match status" value="1"/>
</dbReference>
<protein>
    <submittedName>
        <fullName evidence="4">GNAT family N-acetyltransferase</fullName>
    </submittedName>
</protein>
<dbReference type="PANTHER" id="PTHR42919">
    <property type="entry name" value="N-ALPHA-ACETYLTRANSFERASE"/>
    <property type="match status" value="1"/>
</dbReference>
<evidence type="ECO:0000256" key="2">
    <source>
        <dbReference type="ARBA" id="ARBA00023315"/>
    </source>
</evidence>
<dbReference type="SUPFAM" id="SSF55729">
    <property type="entry name" value="Acyl-CoA N-acyltransferases (Nat)"/>
    <property type="match status" value="1"/>
</dbReference>
<accession>A0AAP3GXT3</accession>
<dbReference type="InterPro" id="IPR000182">
    <property type="entry name" value="GNAT_dom"/>
</dbReference>
<dbReference type="RefSeq" id="WP_006587136.1">
    <property type="nucleotide sequence ID" value="NZ_JAKHFC010000018.1"/>
</dbReference>
<name>A0AAP3GXT3_9LACO</name>
<sequence length="173" mass="20244">MNFEIIPVEKSERALHYLVNLSCDAFKATFSPYYDKGEIEAYLDLAYNPAILRKELSSESSRFYFIEVDGEKAGYFKVNWDKSVTNEKYLHDFELQRLYLLPKYQKQCLGQKAMDFVLNLAQKLEKQTVWLEVWEGNKVALNFFKENNFVAVSNNAFPLGHYAQTVKVLKKDL</sequence>
<keyword evidence="2" id="KW-0012">Acyltransferase</keyword>
<evidence type="ECO:0000313" key="5">
    <source>
        <dbReference type="Proteomes" id="UP001213015"/>
    </source>
</evidence>
<dbReference type="PROSITE" id="PS51186">
    <property type="entry name" value="GNAT"/>
    <property type="match status" value="1"/>
</dbReference>
<feature type="domain" description="N-acetyltransferase" evidence="3">
    <location>
        <begin position="3"/>
        <end position="173"/>
    </location>
</feature>
<dbReference type="PANTHER" id="PTHR42919:SF8">
    <property type="entry name" value="N-ALPHA-ACETYLTRANSFERASE 50"/>
    <property type="match status" value="1"/>
</dbReference>
<dbReference type="Pfam" id="PF00583">
    <property type="entry name" value="Acetyltransf_1"/>
    <property type="match status" value="1"/>
</dbReference>
<dbReference type="CDD" id="cd04301">
    <property type="entry name" value="NAT_SF"/>
    <property type="match status" value="1"/>
</dbReference>
<organism evidence="4 5">
    <name type="scientific">Lactobacillus mulieris</name>
    <dbReference type="NCBI Taxonomy" id="2508708"/>
    <lineage>
        <taxon>Bacteria</taxon>
        <taxon>Bacillati</taxon>
        <taxon>Bacillota</taxon>
        <taxon>Bacilli</taxon>
        <taxon>Lactobacillales</taxon>
        <taxon>Lactobacillaceae</taxon>
        <taxon>Lactobacillus</taxon>
    </lineage>
</organism>
<dbReference type="Proteomes" id="UP001213015">
    <property type="component" value="Unassembled WGS sequence"/>
</dbReference>
<proteinExistence type="predicted"/>
<reference evidence="4" key="1">
    <citation type="submission" date="2022-01" db="EMBL/GenBank/DDBJ databases">
        <title>VMRC isolate genome collection.</title>
        <authorList>
            <person name="France M."/>
            <person name="Rutt L."/>
            <person name="Humphrys M."/>
            <person name="Ravel J."/>
        </authorList>
    </citation>
    <scope>NUCLEOTIDE SEQUENCE</scope>
    <source>
        <strain evidence="4">C0127B5</strain>
    </source>
</reference>
<evidence type="ECO:0000259" key="3">
    <source>
        <dbReference type="PROSITE" id="PS51186"/>
    </source>
</evidence>
<dbReference type="GO" id="GO:0016747">
    <property type="term" value="F:acyltransferase activity, transferring groups other than amino-acyl groups"/>
    <property type="evidence" value="ECO:0007669"/>
    <property type="project" value="InterPro"/>
</dbReference>